<dbReference type="Gene3D" id="1.10.10.10">
    <property type="entry name" value="Winged helix-like DNA-binding domain superfamily/Winged helix DNA-binding domain"/>
    <property type="match status" value="1"/>
</dbReference>
<dbReference type="EMBL" id="QAYG01000009">
    <property type="protein sequence ID" value="PTW58750.1"/>
    <property type="molecule type" value="Genomic_DNA"/>
</dbReference>
<keyword evidence="7" id="KW-1185">Reference proteome</keyword>
<dbReference type="AlphaFoldDB" id="A0A2T5V4V3"/>
<evidence type="ECO:0000256" key="1">
    <source>
        <dbReference type="ARBA" id="ARBA00023015"/>
    </source>
</evidence>
<name>A0A2T5V4V3_9HYPH</name>
<keyword evidence="3" id="KW-0804">Transcription</keyword>
<dbReference type="SUPFAM" id="SSF46785">
    <property type="entry name" value="Winged helix' DNA-binding domain"/>
    <property type="match status" value="1"/>
</dbReference>
<dbReference type="PANTHER" id="PTHR33204:SF39">
    <property type="entry name" value="TRANSCRIPTIONAL REGULATORY PROTEIN"/>
    <property type="match status" value="1"/>
</dbReference>
<keyword evidence="1" id="KW-0805">Transcription regulation</keyword>
<feature type="compositionally biased region" description="Low complexity" evidence="4">
    <location>
        <begin position="8"/>
        <end position="23"/>
    </location>
</feature>
<reference evidence="6 7" key="1">
    <citation type="submission" date="2018-04" db="EMBL/GenBank/DDBJ databases">
        <title>Genomic Encyclopedia of Archaeal and Bacterial Type Strains, Phase II (KMG-II): from individual species to whole genera.</title>
        <authorList>
            <person name="Goeker M."/>
        </authorList>
    </citation>
    <scope>NUCLEOTIDE SEQUENCE [LARGE SCALE GENOMIC DNA]</scope>
    <source>
        <strain evidence="6 7">DSM 23382</strain>
    </source>
</reference>
<dbReference type="InterPro" id="IPR036390">
    <property type="entry name" value="WH_DNA-bd_sf"/>
</dbReference>
<organism evidence="6 7">
    <name type="scientific">Breoghania corrubedonensis</name>
    <dbReference type="NCBI Taxonomy" id="665038"/>
    <lineage>
        <taxon>Bacteria</taxon>
        <taxon>Pseudomonadati</taxon>
        <taxon>Pseudomonadota</taxon>
        <taxon>Alphaproteobacteria</taxon>
        <taxon>Hyphomicrobiales</taxon>
        <taxon>Stappiaceae</taxon>
        <taxon>Breoghania</taxon>
    </lineage>
</organism>
<dbReference type="PROSITE" id="PS51118">
    <property type="entry name" value="HTH_HXLR"/>
    <property type="match status" value="1"/>
</dbReference>
<feature type="region of interest" description="Disordered" evidence="4">
    <location>
        <begin position="1"/>
        <end position="28"/>
    </location>
</feature>
<dbReference type="Proteomes" id="UP000244081">
    <property type="component" value="Unassembled WGS sequence"/>
</dbReference>
<comment type="caution">
    <text evidence="6">The sequence shown here is derived from an EMBL/GenBank/DDBJ whole genome shotgun (WGS) entry which is preliminary data.</text>
</comment>
<dbReference type="RefSeq" id="WP_107991284.1">
    <property type="nucleotide sequence ID" value="NZ_QAYG01000009.1"/>
</dbReference>
<evidence type="ECO:0000259" key="5">
    <source>
        <dbReference type="PROSITE" id="PS51118"/>
    </source>
</evidence>
<dbReference type="InterPro" id="IPR002577">
    <property type="entry name" value="HTH_HxlR"/>
</dbReference>
<keyword evidence="2" id="KW-0238">DNA-binding</keyword>
<evidence type="ECO:0000313" key="7">
    <source>
        <dbReference type="Proteomes" id="UP000244081"/>
    </source>
</evidence>
<dbReference type="GO" id="GO:0003677">
    <property type="term" value="F:DNA binding"/>
    <property type="evidence" value="ECO:0007669"/>
    <property type="project" value="UniProtKB-KW"/>
</dbReference>
<dbReference type="OrthoDB" id="9800350at2"/>
<evidence type="ECO:0000256" key="4">
    <source>
        <dbReference type="SAM" id="MobiDB-lite"/>
    </source>
</evidence>
<dbReference type="PANTHER" id="PTHR33204">
    <property type="entry name" value="TRANSCRIPTIONAL REGULATOR, MARR FAMILY"/>
    <property type="match status" value="1"/>
</dbReference>
<gene>
    <name evidence="6" type="ORF">C8N35_10953</name>
</gene>
<dbReference type="InterPro" id="IPR036388">
    <property type="entry name" value="WH-like_DNA-bd_sf"/>
</dbReference>
<sequence length="143" mass="15758">MSYATDLTETSASRAASTDTAPSQVHKPGQCTRANEVISLVGDKWSVQIVMLLGTGRHRFMEIKRAIEGISQKMLTVTLRGLERDGYVTRTVYPTIPPKVEYELTDLGLDLLEPLRALGSWALANHDRVVAARTAYDARAKAK</sequence>
<feature type="domain" description="HTH hxlR-type" evidence="5">
    <location>
        <begin position="31"/>
        <end position="130"/>
    </location>
</feature>
<accession>A0A2T5V4V3</accession>
<evidence type="ECO:0000313" key="6">
    <source>
        <dbReference type="EMBL" id="PTW58750.1"/>
    </source>
</evidence>
<dbReference type="Pfam" id="PF01638">
    <property type="entry name" value="HxlR"/>
    <property type="match status" value="1"/>
</dbReference>
<evidence type="ECO:0000256" key="3">
    <source>
        <dbReference type="ARBA" id="ARBA00023163"/>
    </source>
</evidence>
<proteinExistence type="predicted"/>
<protein>
    <submittedName>
        <fullName evidence="6">HxlR family transcriptional regulator</fullName>
    </submittedName>
</protein>
<evidence type="ECO:0000256" key="2">
    <source>
        <dbReference type="ARBA" id="ARBA00023125"/>
    </source>
</evidence>